<dbReference type="InterPro" id="IPR035906">
    <property type="entry name" value="MetI-like_sf"/>
</dbReference>
<feature type="transmembrane region" description="Helical" evidence="5">
    <location>
        <begin position="258"/>
        <end position="279"/>
    </location>
</feature>
<dbReference type="Pfam" id="PF12501">
    <property type="entry name" value="DUF3708"/>
    <property type="match status" value="1"/>
</dbReference>
<dbReference type="SUPFAM" id="SSF161098">
    <property type="entry name" value="MetI-like"/>
    <property type="match status" value="1"/>
</dbReference>
<dbReference type="EMBL" id="JACIBX010000001">
    <property type="protein sequence ID" value="MBB3710781.1"/>
    <property type="molecule type" value="Genomic_DNA"/>
</dbReference>
<dbReference type="PANTHER" id="PTHR42727:SF1">
    <property type="entry name" value="PHOSPHATE TRANSPORT SYSTEM PERMEASE"/>
    <property type="match status" value="1"/>
</dbReference>
<dbReference type="CDD" id="cd06261">
    <property type="entry name" value="TM_PBP2"/>
    <property type="match status" value="1"/>
</dbReference>
<keyword evidence="5" id="KW-0813">Transport</keyword>
<feature type="transmembrane region" description="Helical" evidence="5">
    <location>
        <begin position="42"/>
        <end position="65"/>
    </location>
</feature>
<evidence type="ECO:0000313" key="9">
    <source>
        <dbReference type="Proteomes" id="UP000576152"/>
    </source>
</evidence>
<feature type="transmembrane region" description="Helical" evidence="5">
    <location>
        <begin position="454"/>
        <end position="479"/>
    </location>
</feature>
<comment type="caution">
    <text evidence="6">Lacks conserved residue(s) required for the propagation of feature annotation.</text>
</comment>
<dbReference type="RefSeq" id="WP_183469256.1">
    <property type="nucleotide sequence ID" value="NZ_JACIBX010000001.1"/>
</dbReference>
<evidence type="ECO:0000313" key="8">
    <source>
        <dbReference type="EMBL" id="MBB3710781.1"/>
    </source>
</evidence>
<evidence type="ECO:0000256" key="1">
    <source>
        <dbReference type="ARBA" id="ARBA00004651"/>
    </source>
</evidence>
<organism evidence="8 9">
    <name type="scientific">Limimaricola variabilis</name>
    <dbReference type="NCBI Taxonomy" id="1492771"/>
    <lineage>
        <taxon>Bacteria</taxon>
        <taxon>Pseudomonadati</taxon>
        <taxon>Pseudomonadota</taxon>
        <taxon>Alphaproteobacteria</taxon>
        <taxon>Rhodobacterales</taxon>
        <taxon>Paracoccaceae</taxon>
        <taxon>Limimaricola</taxon>
    </lineage>
</organism>
<keyword evidence="4 5" id="KW-0472">Membrane</keyword>
<gene>
    <name evidence="8" type="ORF">FHS00_000334</name>
</gene>
<dbReference type="Gene3D" id="1.10.3720.10">
    <property type="entry name" value="MetI-like"/>
    <property type="match status" value="1"/>
</dbReference>
<reference evidence="8 9" key="1">
    <citation type="submission" date="2020-08" db="EMBL/GenBank/DDBJ databases">
        <title>Genomic Encyclopedia of Type Strains, Phase III (KMG-III): the genomes of soil and plant-associated and newly described type strains.</title>
        <authorList>
            <person name="Whitman W."/>
        </authorList>
    </citation>
    <scope>NUCLEOTIDE SEQUENCE [LARGE SCALE GENOMIC DNA]</scope>
    <source>
        <strain evidence="8 9">CECT 8572</strain>
    </source>
</reference>
<feature type="transmembrane region" description="Helical" evidence="5">
    <location>
        <begin position="387"/>
        <end position="408"/>
    </location>
</feature>
<dbReference type="PANTHER" id="PTHR42727">
    <property type="entry name" value="PHOSPHATE TRANSPORT SYSTEM PERMEASE PROTEIN"/>
    <property type="match status" value="1"/>
</dbReference>
<proteinExistence type="inferred from homology"/>
<comment type="caution">
    <text evidence="8">The sequence shown here is derived from an EMBL/GenBank/DDBJ whole genome shotgun (WGS) entry which is preliminary data.</text>
</comment>
<evidence type="ECO:0000259" key="7">
    <source>
        <dbReference type="PROSITE" id="PS50928"/>
    </source>
</evidence>
<comment type="subcellular location">
    <subcellularLocation>
        <location evidence="6">Cell inner membrane</location>
        <topology evidence="6">Multi-pass membrane protein</topology>
    </subcellularLocation>
    <subcellularLocation>
        <location evidence="1 5">Cell membrane</location>
        <topology evidence="1 5">Multi-pass membrane protein</topology>
    </subcellularLocation>
</comment>
<feature type="transmembrane region" description="Helical" evidence="5">
    <location>
        <begin position="6"/>
        <end position="21"/>
    </location>
</feature>
<feature type="transmembrane region" description="Helical" evidence="5">
    <location>
        <begin position="198"/>
        <end position="218"/>
    </location>
</feature>
<dbReference type="Proteomes" id="UP000576152">
    <property type="component" value="Unassembled WGS sequence"/>
</dbReference>
<dbReference type="InterPro" id="IPR022182">
    <property type="entry name" value="PstC_N"/>
</dbReference>
<evidence type="ECO:0000256" key="4">
    <source>
        <dbReference type="ARBA" id="ARBA00023136"/>
    </source>
</evidence>
<keyword evidence="6" id="KW-1003">Cell membrane</keyword>
<dbReference type="Pfam" id="PF00528">
    <property type="entry name" value="BPD_transp_1"/>
    <property type="match status" value="1"/>
</dbReference>
<sequence length="487" mass="51286">MTPSWIALIVLAIAAAGFVLARSRALRAAAREGRRLHSLPGYYGWTAALYAALPALLLLAIWLVAQPAVTRMMVWPVLEAEASANAVPSLMMADVQRLAAGLDAAVETGRLSREAARDLPAGEMRAAMAAQGVALGSEVTSATRDAALRWRRLAGVGHLARTIAVIGLALAGAAWGVSRAAPDFRARNAVERAMRGTLISAALIAILTTVGIVLALIFNTIEFFRLYPASEFFFGTTWSPSFGGGSELGILPLLWGTLYISLIALLVAVPIGLFAAIYLAEYAHRNVRSWAKPMLEMLAGIPTIVYGLFALLTVGPLLVEAFGRGGYLGLGWMQGGTAVMTAGLVMGIMLVPFVSSLSDDIINAVPQSLRDGSLGLGATRSETIRQVVLPAALPGIVGAILLAASRAIGETMIVVLGAGAAARLSMNPFDAMTTVTAKIVSQLTGDADFSSPEALVAFALGMTLFVITLALNVVALWIVRRYREQYE</sequence>
<evidence type="ECO:0000256" key="2">
    <source>
        <dbReference type="ARBA" id="ARBA00022692"/>
    </source>
</evidence>
<keyword evidence="2 5" id="KW-0812">Transmembrane</keyword>
<comment type="function">
    <text evidence="6">Part of the binding-protein-dependent transport system for phosphate; probably responsible for the translocation of the substrate across the membrane.</text>
</comment>
<feature type="transmembrane region" description="Helical" evidence="5">
    <location>
        <begin position="299"/>
        <end position="319"/>
    </location>
</feature>
<feature type="transmembrane region" description="Helical" evidence="5">
    <location>
        <begin position="158"/>
        <end position="177"/>
    </location>
</feature>
<dbReference type="InterPro" id="IPR000515">
    <property type="entry name" value="MetI-like"/>
</dbReference>
<keyword evidence="9" id="KW-1185">Reference proteome</keyword>
<feature type="transmembrane region" description="Helical" evidence="5">
    <location>
        <begin position="331"/>
        <end position="354"/>
    </location>
</feature>
<evidence type="ECO:0000256" key="6">
    <source>
        <dbReference type="RuleBase" id="RU363054"/>
    </source>
</evidence>
<accession>A0ABR6HJP9</accession>
<name>A0ABR6HJP9_9RHOB</name>
<feature type="domain" description="ABC transmembrane type-1" evidence="7">
    <location>
        <begin position="254"/>
        <end position="475"/>
    </location>
</feature>
<dbReference type="PROSITE" id="PS50928">
    <property type="entry name" value="ABC_TM1"/>
    <property type="match status" value="1"/>
</dbReference>
<evidence type="ECO:0000256" key="5">
    <source>
        <dbReference type="RuleBase" id="RU363032"/>
    </source>
</evidence>
<dbReference type="NCBIfam" id="TIGR02138">
    <property type="entry name" value="phosphate_pstC"/>
    <property type="match status" value="1"/>
</dbReference>
<keyword evidence="3 5" id="KW-1133">Transmembrane helix</keyword>
<keyword evidence="6" id="KW-0997">Cell inner membrane</keyword>
<evidence type="ECO:0000256" key="3">
    <source>
        <dbReference type="ARBA" id="ARBA00022989"/>
    </source>
</evidence>
<keyword evidence="6" id="KW-0592">Phosphate transport</keyword>
<dbReference type="InterPro" id="IPR011864">
    <property type="entry name" value="Phosphate_PstC"/>
</dbReference>
<comment type="similarity">
    <text evidence="6">Belongs to the binding-protein-dependent transport system permease family. CysTW subfamily.</text>
</comment>
<protein>
    <recommendedName>
        <fullName evidence="6">Phosphate transport system permease protein</fullName>
    </recommendedName>
</protein>